<sequence length="329" mass="35404">MSLFSPSSRSLTRDVNRIVNLRRKLGLGVALLLLLNLGTFAGGVWLGRDLDAAPEHESARLEEPDVGYEQRFAIARVGKVVGRLKTLESDVLALQQMMSEQRVLTAQLSTLDPSLLPVLLPQDSASGSTGQGGILLPPQGCSGQPLLKADGLSLEDLERTEASASCMRAVLDGMMQRAAERNAALMAIPSRRPVGEARLGSSFGNRIDPFRKQAAFHSGVDFSLRSGSGVTAAAGGRIRFAGVRGGYGKLVEIDHGNRLVTRYAHLSRMDVRTGDVVTPEQRIGSVGSTGRSTGPHLHFEVLHKGQFVDPQRFLALGDLERVDDVQAYD</sequence>
<organism evidence="3 4">
    <name type="scientific">Pseudomonas knackmussii</name>
    <dbReference type="NCBI Taxonomy" id="65741"/>
    <lineage>
        <taxon>Bacteria</taxon>
        <taxon>Pseudomonadati</taxon>
        <taxon>Pseudomonadota</taxon>
        <taxon>Gammaproteobacteria</taxon>
        <taxon>Pseudomonadales</taxon>
        <taxon>Pseudomonadaceae</taxon>
        <taxon>Pseudomonas</taxon>
    </lineage>
</organism>
<dbReference type="InterPro" id="IPR011055">
    <property type="entry name" value="Dup_hybrid_motif"/>
</dbReference>
<evidence type="ECO:0000256" key="1">
    <source>
        <dbReference type="ARBA" id="ARBA00022729"/>
    </source>
</evidence>
<dbReference type="EMBL" id="CP096208">
    <property type="protein sequence ID" value="UPQ84910.1"/>
    <property type="molecule type" value="Genomic_DNA"/>
</dbReference>
<dbReference type="InterPro" id="IPR050570">
    <property type="entry name" value="Cell_wall_metabolism_enzyme"/>
</dbReference>
<proteinExistence type="predicted"/>
<feature type="domain" description="M23ase beta-sheet core" evidence="2">
    <location>
        <begin position="216"/>
        <end position="310"/>
    </location>
</feature>
<dbReference type="Pfam" id="PF01551">
    <property type="entry name" value="Peptidase_M23"/>
    <property type="match status" value="1"/>
</dbReference>
<dbReference type="CDD" id="cd12797">
    <property type="entry name" value="M23_peptidase"/>
    <property type="match status" value="1"/>
</dbReference>
<dbReference type="Gene3D" id="2.70.70.10">
    <property type="entry name" value="Glucose Permease (Domain IIA)"/>
    <property type="match status" value="1"/>
</dbReference>
<dbReference type="Proteomes" id="UP000831189">
    <property type="component" value="Chromosome"/>
</dbReference>
<dbReference type="PANTHER" id="PTHR21666:SF289">
    <property type="entry name" value="L-ALA--D-GLU ENDOPEPTIDASE"/>
    <property type="match status" value="1"/>
</dbReference>
<gene>
    <name evidence="3" type="ORF">M0M42_16755</name>
</gene>
<dbReference type="PANTHER" id="PTHR21666">
    <property type="entry name" value="PEPTIDASE-RELATED"/>
    <property type="match status" value="1"/>
</dbReference>
<evidence type="ECO:0000313" key="3">
    <source>
        <dbReference type="EMBL" id="UPQ84910.1"/>
    </source>
</evidence>
<name>A0ABY4KZV5_9PSED</name>
<evidence type="ECO:0000313" key="4">
    <source>
        <dbReference type="Proteomes" id="UP000831189"/>
    </source>
</evidence>
<accession>A0ABY4KZV5</accession>
<dbReference type="SUPFAM" id="SSF51261">
    <property type="entry name" value="Duplicated hybrid motif"/>
    <property type="match status" value="1"/>
</dbReference>
<dbReference type="InterPro" id="IPR016047">
    <property type="entry name" value="M23ase_b-sheet_dom"/>
</dbReference>
<evidence type="ECO:0000259" key="2">
    <source>
        <dbReference type="Pfam" id="PF01551"/>
    </source>
</evidence>
<keyword evidence="4" id="KW-1185">Reference proteome</keyword>
<reference evidence="3 4" key="1">
    <citation type="submission" date="2022-04" db="EMBL/GenBank/DDBJ databases">
        <title>Pseudomonas knackmussii B09-2.</title>
        <authorList>
            <person name="Deng Y."/>
        </authorList>
    </citation>
    <scope>NUCLEOTIDE SEQUENCE [LARGE SCALE GENOMIC DNA]</scope>
    <source>
        <strain evidence="3 4">B09-2</strain>
    </source>
</reference>
<protein>
    <submittedName>
        <fullName evidence="3">M23 family metallopeptidase</fullName>
    </submittedName>
</protein>
<keyword evidence="1" id="KW-0732">Signal</keyword>